<dbReference type="KEGG" id="bpdz:BBN53_10550"/>
<dbReference type="AlphaFoldDB" id="A0A0J6C9K0"/>
<proteinExistence type="predicted"/>
<evidence type="ECO:0000313" key="1">
    <source>
        <dbReference type="EMBL" id="ANY16296.1"/>
    </source>
</evidence>
<reference evidence="1 4" key="2">
    <citation type="submission" date="2016-07" db="EMBL/GenBank/DDBJ databases">
        <title>Complete genome sequences of Bordetella pseudohinzii.</title>
        <authorList>
            <person name="Spilker T."/>
            <person name="Darrah R."/>
            <person name="LiPuma J.J."/>
        </authorList>
    </citation>
    <scope>NUCLEOTIDE SEQUENCE [LARGE SCALE GENOMIC DNA]</scope>
    <source>
        <strain evidence="1 4">HI4681</strain>
    </source>
</reference>
<accession>A0A0M9HZ88</accession>
<protein>
    <submittedName>
        <fullName evidence="2">Uncharacterized protein</fullName>
    </submittedName>
</protein>
<accession>A0A0J6C9K0</accession>
<name>A0A0J6C9K0_9BORD</name>
<dbReference type="RefSeq" id="WP_043209034.1">
    <property type="nucleotide sequence ID" value="NZ_CAJGUP010000138.1"/>
</dbReference>
<dbReference type="Proteomes" id="UP000053096">
    <property type="component" value="Unassembled WGS sequence"/>
</dbReference>
<evidence type="ECO:0000313" key="4">
    <source>
        <dbReference type="Proteomes" id="UP000092950"/>
    </source>
</evidence>
<evidence type="ECO:0000313" key="2">
    <source>
        <dbReference type="EMBL" id="CUI40520.1"/>
    </source>
</evidence>
<dbReference type="Proteomes" id="UP000092950">
    <property type="component" value="Chromosome"/>
</dbReference>
<gene>
    <name evidence="1" type="ORF">BBN53_10550</name>
    <name evidence="2" type="ORF">ERS370011_00446</name>
</gene>
<dbReference type="EMBL" id="CP016440">
    <property type="protein sequence ID" value="ANY16296.1"/>
    <property type="molecule type" value="Genomic_DNA"/>
</dbReference>
<organism evidence="2 3">
    <name type="scientific">Bordetella pseudohinzii</name>
    <dbReference type="NCBI Taxonomy" id="1331258"/>
    <lineage>
        <taxon>Bacteria</taxon>
        <taxon>Pseudomonadati</taxon>
        <taxon>Pseudomonadota</taxon>
        <taxon>Betaproteobacteria</taxon>
        <taxon>Burkholderiales</taxon>
        <taxon>Alcaligenaceae</taxon>
        <taxon>Bordetella</taxon>
    </lineage>
</organism>
<sequence>MMRLALQRHRCVSLLPLAPKARQRLDDFFALECRRAEDGLPADTAALIVRSCTLAGMPPERVPAGVQSVTVVGHKVPEAFLAGMRQRRILVTWPNVADAQDDSQAMEVCHDVLAAFGFGRLGARPRNVINDELLCDCC</sequence>
<reference evidence="2 3" key="1">
    <citation type="submission" date="2015-09" db="EMBL/GenBank/DDBJ databases">
        <authorList>
            <person name="Jackson K.R."/>
            <person name="Lunt B.L."/>
            <person name="Fisher J.N.B."/>
            <person name="Gardner A.V."/>
            <person name="Bailey M.E."/>
            <person name="Deus L.M."/>
            <person name="Earl A.S."/>
            <person name="Gibby P.D."/>
            <person name="Hartmann K.A."/>
            <person name="Liu J.E."/>
            <person name="Manci A.M."/>
            <person name="Nielsen D.A."/>
            <person name="Solomon M.B."/>
            <person name="Breakwell D.P."/>
            <person name="Burnett S.H."/>
            <person name="Grose J.H."/>
        </authorList>
    </citation>
    <scope>NUCLEOTIDE SEQUENCE [LARGE SCALE GENOMIC DNA]</scope>
    <source>
        <strain evidence="2 3">2789STDY5608636</strain>
    </source>
</reference>
<evidence type="ECO:0000313" key="3">
    <source>
        <dbReference type="Proteomes" id="UP000053096"/>
    </source>
</evidence>
<keyword evidence="4" id="KW-1185">Reference proteome</keyword>
<dbReference type="EMBL" id="CYTV01000001">
    <property type="protein sequence ID" value="CUI40520.1"/>
    <property type="molecule type" value="Genomic_DNA"/>
</dbReference>
<dbReference type="OrthoDB" id="8944553at2"/>